<feature type="compositionally biased region" description="Low complexity" evidence="1">
    <location>
        <begin position="71"/>
        <end position="92"/>
    </location>
</feature>
<feature type="compositionally biased region" description="Polar residues" evidence="1">
    <location>
        <begin position="142"/>
        <end position="157"/>
    </location>
</feature>
<dbReference type="OrthoDB" id="338816at2759"/>
<feature type="region of interest" description="Disordered" evidence="1">
    <location>
        <begin position="325"/>
        <end position="360"/>
    </location>
</feature>
<sequence>MSIHQLSRLLPLPDDELQQVLDYAATLSKPEAVTHFSNLLGDSPPVIDFIATFNARRKDPTVPQPQPAAAPTPSASSSSKNQSKAQKPAAAAETIEPVPRHARQAKKKKAPLHALEARRVDDYAGPAGKAYSKKDSDLEYITQRSSAPNSNQPSRGNSPPRPSIKEPTPVKAQPAKVEAPAPQQKSLAASGYLISDGLSKKSKPKSISTPVSRTSTPKPATSGNVTKVSISGGVPMAGQSTALADLDAAIRSLEITTNPTLEKDAKSRRCNCVATRHPIQAAAPNCLSCGKVICLKEGLGPCTFCGTPLLSADEIQAMVRELKDERGREKQAANASAHRRADVAKTPAPFTPPRGLDGDAPSLSEAAVKAREHRDKLLNFQAQNAKRTTVRDEAADFDVSGAMSGTGSMWATPEERAKELKRQQKIMREMEWNARPGYEKRQQVISIDLSGRRVVKTVAPIERPVTPEEDDYDEPEDTGVLRETSGNKNAGGAFSTNPLLGAAVRPVYDAKGKGGEAEGRGSRGKGWRRVQDDLDDNEGVILDGGAYGLQGVGGDEPERG</sequence>
<evidence type="ECO:0000313" key="3">
    <source>
        <dbReference type="EMBL" id="EHK44895.1"/>
    </source>
</evidence>
<evidence type="ECO:0000313" key="4">
    <source>
        <dbReference type="Proteomes" id="UP000005426"/>
    </source>
</evidence>
<feature type="compositionally biased region" description="Polar residues" evidence="1">
    <location>
        <begin position="209"/>
        <end position="229"/>
    </location>
</feature>
<feature type="compositionally biased region" description="Polar residues" evidence="1">
    <location>
        <begin position="484"/>
        <end position="497"/>
    </location>
</feature>
<accession>G9NV74</accession>
<comment type="caution">
    <text evidence="3">The sequence shown here is derived from an EMBL/GenBank/DDBJ whole genome shotgun (WGS) entry which is preliminary data.</text>
</comment>
<feature type="region of interest" description="Disordered" evidence="1">
    <location>
        <begin position="465"/>
        <end position="497"/>
    </location>
</feature>
<dbReference type="AlphaFoldDB" id="G9NV74"/>
<feature type="compositionally biased region" description="Acidic residues" evidence="1">
    <location>
        <begin position="467"/>
        <end position="477"/>
    </location>
</feature>
<dbReference type="PANTHER" id="PTHR12963">
    <property type="entry name" value="THYROID RECEPTOR INTERACTING PROTEIN RELATED"/>
    <property type="match status" value="1"/>
</dbReference>
<feature type="region of interest" description="Disordered" evidence="1">
    <location>
        <begin position="198"/>
        <end position="233"/>
    </location>
</feature>
<dbReference type="GeneID" id="25778501"/>
<dbReference type="GO" id="GO:0045893">
    <property type="term" value="P:positive regulation of DNA-templated transcription"/>
    <property type="evidence" value="ECO:0007669"/>
    <property type="project" value="TreeGrafter"/>
</dbReference>
<evidence type="ECO:0000256" key="1">
    <source>
        <dbReference type="SAM" id="MobiDB-lite"/>
    </source>
</evidence>
<dbReference type="GO" id="GO:0008270">
    <property type="term" value="F:zinc ion binding"/>
    <property type="evidence" value="ECO:0007669"/>
    <property type="project" value="InterPro"/>
</dbReference>
<feature type="region of interest" description="Disordered" evidence="1">
    <location>
        <begin position="509"/>
        <end position="530"/>
    </location>
</feature>
<dbReference type="STRING" id="452589.G9NV74"/>
<dbReference type="Pfam" id="PF06221">
    <property type="entry name" value="zf-C2HC5"/>
    <property type="match status" value="1"/>
</dbReference>
<feature type="compositionally biased region" description="Basic residues" evidence="1">
    <location>
        <begin position="100"/>
        <end position="111"/>
    </location>
</feature>
<feature type="domain" description="TRIP4/RQT4 C2HC5-type zinc finger" evidence="2">
    <location>
        <begin position="268"/>
        <end position="319"/>
    </location>
</feature>
<organism evidence="3 4">
    <name type="scientific">Hypocrea atroviridis (strain ATCC 20476 / IMI 206040)</name>
    <name type="common">Trichoderma atroviride</name>
    <dbReference type="NCBI Taxonomy" id="452589"/>
    <lineage>
        <taxon>Eukaryota</taxon>
        <taxon>Fungi</taxon>
        <taxon>Dikarya</taxon>
        <taxon>Ascomycota</taxon>
        <taxon>Pezizomycotina</taxon>
        <taxon>Sordariomycetes</taxon>
        <taxon>Hypocreomycetidae</taxon>
        <taxon>Hypocreales</taxon>
        <taxon>Hypocreaceae</taxon>
        <taxon>Trichoderma</taxon>
    </lineage>
</organism>
<protein>
    <recommendedName>
        <fullName evidence="2">TRIP4/RQT4 C2HC5-type zinc finger domain-containing protein</fullName>
    </recommendedName>
</protein>
<dbReference type="EMBL" id="ABDG02000024">
    <property type="protein sequence ID" value="EHK44895.1"/>
    <property type="molecule type" value="Genomic_DNA"/>
</dbReference>
<feature type="region of interest" description="Disordered" evidence="1">
    <location>
        <begin position="58"/>
        <end position="185"/>
    </location>
</feature>
<proteinExistence type="predicted"/>
<dbReference type="HOGENOM" id="CLU_027500_1_0_1"/>
<dbReference type="eggNOG" id="KOG2845">
    <property type="taxonomic scope" value="Eukaryota"/>
</dbReference>
<feature type="compositionally biased region" description="Basic and acidic residues" evidence="1">
    <location>
        <begin position="509"/>
        <end position="521"/>
    </location>
</feature>
<keyword evidence="4" id="KW-1185">Reference proteome</keyword>
<name>G9NV74_HYPAI</name>
<gene>
    <name evidence="3" type="ORF">TRIATDRAFT_242764</name>
</gene>
<dbReference type="OMA" id="MWASPQE"/>
<dbReference type="Proteomes" id="UP000005426">
    <property type="component" value="Unassembled WGS sequence"/>
</dbReference>
<dbReference type="PANTHER" id="PTHR12963:SF4">
    <property type="entry name" value="ACTIVATING SIGNAL COINTEGRATOR 1"/>
    <property type="match status" value="1"/>
</dbReference>
<dbReference type="GO" id="GO:0180022">
    <property type="term" value="C:RQC-trigger complex"/>
    <property type="evidence" value="ECO:0007669"/>
    <property type="project" value="InterPro"/>
</dbReference>
<dbReference type="GO" id="GO:0072344">
    <property type="term" value="P:rescue of stalled ribosome"/>
    <property type="evidence" value="ECO:0007669"/>
    <property type="project" value="InterPro"/>
</dbReference>
<dbReference type="GO" id="GO:0005634">
    <property type="term" value="C:nucleus"/>
    <property type="evidence" value="ECO:0007669"/>
    <property type="project" value="InterPro"/>
</dbReference>
<reference evidence="3 4" key="1">
    <citation type="journal article" date="2011" name="Genome Biol.">
        <title>Comparative genome sequence analysis underscores mycoparasitism as the ancestral life style of Trichoderma.</title>
        <authorList>
            <person name="Kubicek C.P."/>
            <person name="Herrera-Estrella A."/>
            <person name="Seidl-Seiboth V."/>
            <person name="Martinez D.A."/>
            <person name="Druzhinina I.S."/>
            <person name="Thon M."/>
            <person name="Zeilinger S."/>
            <person name="Casas-Flores S."/>
            <person name="Horwitz B.A."/>
            <person name="Mukherjee P.K."/>
            <person name="Mukherjee M."/>
            <person name="Kredics L."/>
            <person name="Alcaraz L.D."/>
            <person name="Aerts A."/>
            <person name="Antal Z."/>
            <person name="Atanasova L."/>
            <person name="Cervantes-Badillo M.G."/>
            <person name="Challacombe J."/>
            <person name="Chertkov O."/>
            <person name="McCluskey K."/>
            <person name="Coulpier F."/>
            <person name="Deshpande N."/>
            <person name="von Doehren H."/>
            <person name="Ebbole D.J."/>
            <person name="Esquivel-Naranjo E.U."/>
            <person name="Fekete E."/>
            <person name="Flipphi M."/>
            <person name="Glaser F."/>
            <person name="Gomez-Rodriguez E.Y."/>
            <person name="Gruber S."/>
            <person name="Han C."/>
            <person name="Henrissat B."/>
            <person name="Hermosa R."/>
            <person name="Hernandez-Onate M."/>
            <person name="Karaffa L."/>
            <person name="Kosti I."/>
            <person name="Le Crom S."/>
            <person name="Lindquist E."/>
            <person name="Lucas S."/>
            <person name="Luebeck M."/>
            <person name="Luebeck P.S."/>
            <person name="Margeot A."/>
            <person name="Metz B."/>
            <person name="Misra M."/>
            <person name="Nevalainen H."/>
            <person name="Omann M."/>
            <person name="Packer N."/>
            <person name="Perrone G."/>
            <person name="Uresti-Rivera E.E."/>
            <person name="Salamov A."/>
            <person name="Schmoll M."/>
            <person name="Seiboth B."/>
            <person name="Shapiro H."/>
            <person name="Sukno S."/>
            <person name="Tamayo-Ramos J.A."/>
            <person name="Tisch D."/>
            <person name="Wiest A."/>
            <person name="Wilkinson H.H."/>
            <person name="Zhang M."/>
            <person name="Coutinho P.M."/>
            <person name="Kenerley C.M."/>
            <person name="Monte E."/>
            <person name="Baker S.E."/>
            <person name="Grigoriev I.V."/>
        </authorList>
    </citation>
    <scope>NUCLEOTIDE SEQUENCE [LARGE SCALE GENOMIC DNA]</scope>
    <source>
        <strain evidence="4">ATCC 20476 / IMI 206040</strain>
    </source>
</reference>
<dbReference type="InterPro" id="IPR009349">
    <property type="entry name" value="TRIP4/RQT4_C2HC5_Znf"/>
</dbReference>
<evidence type="ECO:0000259" key="2">
    <source>
        <dbReference type="Pfam" id="PF06221"/>
    </source>
</evidence>
<dbReference type="InterPro" id="IPR039128">
    <property type="entry name" value="TRIP4-like"/>
</dbReference>
<dbReference type="RefSeq" id="XP_013943142.1">
    <property type="nucleotide sequence ID" value="XM_014087667.1"/>
</dbReference>
<dbReference type="KEGG" id="tatv:25778501"/>